<dbReference type="PIRSF" id="PIRSF000887">
    <property type="entry name" value="Pesterase_MJ0037"/>
    <property type="match status" value="1"/>
</dbReference>
<feature type="domain" description="Calcineurin-like phosphoesterase" evidence="1">
    <location>
        <begin position="32"/>
        <end position="118"/>
    </location>
</feature>
<accession>A0A0P8BY97</accession>
<dbReference type="NCBIfam" id="TIGR04123">
    <property type="entry name" value="P_estr_lig_assc"/>
    <property type="match status" value="1"/>
</dbReference>
<organism evidence="2 3">
    <name type="scientific">Phormidesmis priestleyi Ana</name>
    <dbReference type="NCBI Taxonomy" id="1666911"/>
    <lineage>
        <taxon>Bacteria</taxon>
        <taxon>Bacillati</taxon>
        <taxon>Cyanobacteriota</taxon>
        <taxon>Cyanophyceae</taxon>
        <taxon>Leptolyngbyales</taxon>
        <taxon>Leptolyngbyaceae</taxon>
        <taxon>Phormidesmis</taxon>
    </lineage>
</organism>
<dbReference type="InterPro" id="IPR029052">
    <property type="entry name" value="Metallo-depent_PP-like"/>
</dbReference>
<protein>
    <submittedName>
        <fullName evidence="2">Putative phosphoesterase</fullName>
    </submittedName>
</protein>
<dbReference type="GO" id="GO:0016787">
    <property type="term" value="F:hydrolase activity"/>
    <property type="evidence" value="ECO:0007669"/>
    <property type="project" value="InterPro"/>
</dbReference>
<sequence length="226" mass="25120">MVALLANEICLLNQRLRLLDDKALYLPDESALLVSDVHLGKAETFQSLGIPIASQMNEANLDRLRQIHAQVNPQKLFILGDLFHSKKSLVPEVLRGWEAFLKEIDAEVCLIVGNHDRRLIAALPPLPMASQLNAVTLGPFLLSHEPEPQHKAVLNICGHIHPVVRLRSPTDSLRLPCFFVERDQRRLTLPSFGEFTGGHEVNLVGNSCAYVACDGEVIPFEAKMVI</sequence>
<dbReference type="PANTHER" id="PTHR39323">
    <property type="entry name" value="BLR1149 PROTEIN"/>
    <property type="match status" value="1"/>
</dbReference>
<comment type="caution">
    <text evidence="2">The sequence shown here is derived from an EMBL/GenBank/DDBJ whole genome shotgun (WGS) entry which is preliminary data.</text>
</comment>
<name>A0A0P8BY97_9CYAN</name>
<reference evidence="2 3" key="1">
    <citation type="submission" date="2015-09" db="EMBL/GenBank/DDBJ databases">
        <title>Identification and resolution of microdiversity through metagenomic sequencing of parallel consortia.</title>
        <authorList>
            <person name="Nelson W.C."/>
            <person name="Romine M.F."/>
            <person name="Lindemann S.R."/>
        </authorList>
    </citation>
    <scope>NUCLEOTIDE SEQUENCE [LARGE SCALE GENOMIC DNA]</scope>
    <source>
        <strain evidence="2">Ana</strain>
    </source>
</reference>
<dbReference type="Gene3D" id="3.60.21.10">
    <property type="match status" value="1"/>
</dbReference>
<dbReference type="Pfam" id="PF00149">
    <property type="entry name" value="Metallophos"/>
    <property type="match status" value="1"/>
</dbReference>
<proteinExistence type="predicted"/>
<dbReference type="InterPro" id="IPR024173">
    <property type="entry name" value="Pesterase_MJ0037-like"/>
</dbReference>
<dbReference type="AlphaFoldDB" id="A0A0P8BY97"/>
<dbReference type="InterPro" id="IPR026336">
    <property type="entry name" value="PdeM-like"/>
</dbReference>
<dbReference type="Proteomes" id="UP000050465">
    <property type="component" value="Unassembled WGS sequence"/>
</dbReference>
<gene>
    <name evidence="2" type="ORF">HLUCCA11_16690</name>
</gene>
<dbReference type="EMBL" id="LJZR01000025">
    <property type="protein sequence ID" value="KPQ33920.1"/>
    <property type="molecule type" value="Genomic_DNA"/>
</dbReference>
<dbReference type="STRING" id="1666911.HLUCCA11_16690"/>
<dbReference type="PATRIC" id="fig|1666911.3.peg.1056"/>
<evidence type="ECO:0000313" key="3">
    <source>
        <dbReference type="Proteomes" id="UP000050465"/>
    </source>
</evidence>
<evidence type="ECO:0000259" key="1">
    <source>
        <dbReference type="Pfam" id="PF00149"/>
    </source>
</evidence>
<evidence type="ECO:0000313" key="2">
    <source>
        <dbReference type="EMBL" id="KPQ33920.1"/>
    </source>
</evidence>
<dbReference type="PANTHER" id="PTHR39323:SF1">
    <property type="entry name" value="BLR1149 PROTEIN"/>
    <property type="match status" value="1"/>
</dbReference>
<dbReference type="InterPro" id="IPR004843">
    <property type="entry name" value="Calcineurin-like_PHP"/>
</dbReference>
<dbReference type="SUPFAM" id="SSF56300">
    <property type="entry name" value="Metallo-dependent phosphatases"/>
    <property type="match status" value="1"/>
</dbReference>